<dbReference type="Pfam" id="PF01496">
    <property type="entry name" value="V_ATPase_I"/>
    <property type="match status" value="1"/>
</dbReference>
<dbReference type="AlphaFoldDB" id="A0A7S1KSN2"/>
<gene>
    <name evidence="12" type="ORF">PCOS0759_LOCUS7659</name>
</gene>
<evidence type="ECO:0000256" key="4">
    <source>
        <dbReference type="ARBA" id="ARBA00022692"/>
    </source>
</evidence>
<feature type="transmembrane region" description="Helical" evidence="9">
    <location>
        <begin position="533"/>
        <end position="552"/>
    </location>
</feature>
<feature type="transmembrane region" description="Helical" evidence="9">
    <location>
        <begin position="785"/>
        <end position="805"/>
    </location>
</feature>
<evidence type="ECO:0000256" key="1">
    <source>
        <dbReference type="ARBA" id="ARBA00004141"/>
    </source>
</evidence>
<feature type="transmembrane region" description="Helical" evidence="9">
    <location>
        <begin position="411"/>
        <end position="440"/>
    </location>
</feature>
<evidence type="ECO:0000256" key="11">
    <source>
        <dbReference type="SAM" id="MobiDB-lite"/>
    </source>
</evidence>
<evidence type="ECO:0000256" key="2">
    <source>
        <dbReference type="ARBA" id="ARBA00009904"/>
    </source>
</evidence>
<organism evidence="12">
    <name type="scientific">Percolomonas cosmopolitus</name>
    <dbReference type="NCBI Taxonomy" id="63605"/>
    <lineage>
        <taxon>Eukaryota</taxon>
        <taxon>Discoba</taxon>
        <taxon>Heterolobosea</taxon>
        <taxon>Tetramitia</taxon>
        <taxon>Eutetramitia</taxon>
        <taxon>Percolomonadidae</taxon>
        <taxon>Percolomonas</taxon>
    </lineage>
</organism>
<reference evidence="12" key="1">
    <citation type="submission" date="2021-01" db="EMBL/GenBank/DDBJ databases">
        <authorList>
            <person name="Corre E."/>
            <person name="Pelletier E."/>
            <person name="Niang G."/>
            <person name="Scheremetjew M."/>
            <person name="Finn R."/>
            <person name="Kale V."/>
            <person name="Holt S."/>
            <person name="Cochrane G."/>
            <person name="Meng A."/>
            <person name="Brown T."/>
            <person name="Cohen L."/>
        </authorList>
    </citation>
    <scope>NUCLEOTIDE SEQUENCE</scope>
    <source>
        <strain evidence="12">WS</strain>
    </source>
</reference>
<feature type="transmembrane region" description="Helical" evidence="9">
    <location>
        <begin position="460"/>
        <end position="478"/>
    </location>
</feature>
<evidence type="ECO:0000256" key="6">
    <source>
        <dbReference type="ARBA" id="ARBA00022989"/>
    </source>
</evidence>
<accession>A0A7S1KSN2</accession>
<keyword evidence="7 9" id="KW-0406">Ion transport</keyword>
<dbReference type="InterPro" id="IPR002490">
    <property type="entry name" value="V-ATPase_116kDa_su"/>
</dbReference>
<evidence type="ECO:0000256" key="5">
    <source>
        <dbReference type="ARBA" id="ARBA00022781"/>
    </source>
</evidence>
<evidence type="ECO:0000256" key="9">
    <source>
        <dbReference type="RuleBase" id="RU361189"/>
    </source>
</evidence>
<proteinExistence type="inferred from homology"/>
<keyword evidence="3 9" id="KW-0813">Transport</keyword>
<keyword evidence="6 9" id="KW-1133">Transmembrane helix</keyword>
<feature type="region of interest" description="Disordered" evidence="11">
    <location>
        <begin position="692"/>
        <end position="713"/>
    </location>
</feature>
<feature type="region of interest" description="Disordered" evidence="11">
    <location>
        <begin position="157"/>
        <end position="178"/>
    </location>
</feature>
<keyword evidence="10" id="KW-0175">Coiled coil</keyword>
<feature type="transmembrane region" description="Helical" evidence="9">
    <location>
        <begin position="632"/>
        <end position="652"/>
    </location>
</feature>
<evidence type="ECO:0000256" key="8">
    <source>
        <dbReference type="ARBA" id="ARBA00023136"/>
    </source>
</evidence>
<sequence length="848" mass="95853">MGSLWRSEDMRLIQLVLPREAVHNTVEILGRESIVQFLDMYDESDEHANTFQRPSATEVKKCEELQRKIRYFESEIASTDSVSLSTLEPSDDVLFEFGPGLDELDDKFTAHETELVELNKRLDLLMKQKNSKDELKYVLLQGDQFFKAGSNDVQSVGGSRGGMLSSRDEPPSDAEPFNASGSLRFITGVINRDKVHSFMQLCYRATRGLMIPRFVEIQEPLYDVNTQTYVEKNVFIIFFNADIIGLKITKICESIGAHVHEIPSSNSLEETRRHLDSEIEDHSFAIQQSLKRRLDVLSEISTSMALWTKYVQKEKGIYHIENMFKFMATSAYAQGWCPAKYEKKLQEILDRATATSQAEVPSSFEVIPIKEHQISPTYFEETEFVASFQKIIDAYGVPAYKEVNPAVLSTILFPFLFAVMFGDYGHGFIMFLFALTLVIFQSKLRNFAETNEMFGMVFQGRYIVLLMGLFSMYTGLLYNDIFSLSLENFGQSAYSFDEFTGVGTKVRRTYPFGVDPAWYGTTNRLSYYNSVKMKMSIIFGLAHMMVGLFLGLSNHIYFGHLSHILFEFIPEVLILGCTFGYLGVMIIIKWCTDWVTDNRHPPSLLNTMTDFFLHPWGIQQDLLFVGQLPVQLTLLLIAVASIPVLLLPLPIMKIMKRMGQNKQKNNREISLTAYDTDDAQYSADLNAATASQVGGMGSPMVNNSAPEDQEEEEDSPSEIFIKQLIHTIEFVLGAVSNTASYLRLWALSLAHSQLSDVFWEMTIGLVLNFNQGGGIVEKLVVNTGLGFLVAFAAWFMATIAVLLGMESLSAFLHTLRLVWVEHNSKFYAGTGVPFEPFSFARKVVADTA</sequence>
<name>A0A7S1KSN2_9EUKA</name>
<feature type="coiled-coil region" evidence="10">
    <location>
        <begin position="101"/>
        <end position="128"/>
    </location>
</feature>
<dbReference type="GO" id="GO:0000220">
    <property type="term" value="C:vacuolar proton-transporting V-type ATPase, V0 domain"/>
    <property type="evidence" value="ECO:0007669"/>
    <property type="project" value="InterPro"/>
</dbReference>
<dbReference type="GO" id="GO:0051117">
    <property type="term" value="F:ATPase binding"/>
    <property type="evidence" value="ECO:0007669"/>
    <property type="project" value="TreeGrafter"/>
</dbReference>
<evidence type="ECO:0000256" key="7">
    <source>
        <dbReference type="ARBA" id="ARBA00023065"/>
    </source>
</evidence>
<dbReference type="InterPro" id="IPR026028">
    <property type="entry name" value="V-type_ATPase_116kDa_su_euka"/>
</dbReference>
<comment type="similarity">
    <text evidence="2 9">Belongs to the V-ATPase 116 kDa subunit family.</text>
</comment>
<comment type="function">
    <text evidence="9">Essential component of the vacuolar proton pump (V-ATPase), a multimeric enzyme that catalyzes the translocation of protons across the membranes. Required for assembly and activity of the V-ATPase.</text>
</comment>
<evidence type="ECO:0000256" key="3">
    <source>
        <dbReference type="ARBA" id="ARBA00022448"/>
    </source>
</evidence>
<dbReference type="GO" id="GO:0046961">
    <property type="term" value="F:proton-transporting ATPase activity, rotational mechanism"/>
    <property type="evidence" value="ECO:0007669"/>
    <property type="project" value="InterPro"/>
</dbReference>
<keyword evidence="8 9" id="KW-0472">Membrane</keyword>
<comment type="subcellular location">
    <subcellularLocation>
        <location evidence="1">Membrane</location>
        <topology evidence="1">Multi-pass membrane protein</topology>
    </subcellularLocation>
</comment>
<protein>
    <recommendedName>
        <fullName evidence="9">V-type proton ATPase subunit a</fullName>
    </recommendedName>
</protein>
<dbReference type="GO" id="GO:0007035">
    <property type="term" value="P:vacuolar acidification"/>
    <property type="evidence" value="ECO:0007669"/>
    <property type="project" value="TreeGrafter"/>
</dbReference>
<keyword evidence="4 9" id="KW-0812">Transmembrane</keyword>
<evidence type="ECO:0000256" key="10">
    <source>
        <dbReference type="SAM" id="Coils"/>
    </source>
</evidence>
<dbReference type="PANTHER" id="PTHR11629">
    <property type="entry name" value="VACUOLAR PROTON ATPASES"/>
    <property type="match status" value="1"/>
</dbReference>
<dbReference type="EMBL" id="HBGD01009300">
    <property type="protein sequence ID" value="CAD9084405.1"/>
    <property type="molecule type" value="Transcribed_RNA"/>
</dbReference>
<evidence type="ECO:0000313" key="12">
    <source>
        <dbReference type="EMBL" id="CAD9084405.1"/>
    </source>
</evidence>
<feature type="transmembrane region" description="Helical" evidence="9">
    <location>
        <begin position="564"/>
        <end position="588"/>
    </location>
</feature>
<keyword evidence="5 9" id="KW-0375">Hydrogen ion transport</keyword>
<dbReference type="PIRSF" id="PIRSF001293">
    <property type="entry name" value="ATP6V0A1"/>
    <property type="match status" value="1"/>
</dbReference>
<dbReference type="PANTHER" id="PTHR11629:SF63">
    <property type="entry name" value="V-TYPE PROTON ATPASE SUBUNIT A"/>
    <property type="match status" value="1"/>
</dbReference>